<evidence type="ECO:0000256" key="4">
    <source>
        <dbReference type="ARBA" id="ARBA00022833"/>
    </source>
</evidence>
<keyword evidence="3 5" id="KW-0863">Zinc-finger</keyword>
<gene>
    <name evidence="8" type="ORF">ACH5RR_041166</name>
</gene>
<evidence type="ECO:0000256" key="1">
    <source>
        <dbReference type="ARBA" id="ARBA00005889"/>
    </source>
</evidence>
<keyword evidence="4 6" id="KW-0862">Zinc</keyword>
<dbReference type="SMART" id="SM00575">
    <property type="entry name" value="ZnF_PMZ"/>
    <property type="match status" value="1"/>
</dbReference>
<protein>
    <recommendedName>
        <fullName evidence="6">Protein FAR1-RELATED SEQUENCE</fullName>
    </recommendedName>
</protein>
<comment type="function">
    <text evidence="6">Putative transcription activator involved in regulating light control of development.</text>
</comment>
<dbReference type="GO" id="GO:0008270">
    <property type="term" value="F:zinc ion binding"/>
    <property type="evidence" value="ECO:0007669"/>
    <property type="project" value="UniProtKB-UniRule"/>
</dbReference>
<dbReference type="Pfam" id="PF04434">
    <property type="entry name" value="SWIM"/>
    <property type="match status" value="1"/>
</dbReference>
<dbReference type="InterPro" id="IPR007527">
    <property type="entry name" value="Znf_SWIM"/>
</dbReference>
<dbReference type="Pfam" id="PF03101">
    <property type="entry name" value="FAR1"/>
    <property type="match status" value="1"/>
</dbReference>
<dbReference type="PANTHER" id="PTHR31669:SF299">
    <property type="entry name" value="PROTEIN FAR1-RELATED SEQUENCE"/>
    <property type="match status" value="1"/>
</dbReference>
<dbReference type="GO" id="GO:0006355">
    <property type="term" value="P:regulation of DNA-templated transcription"/>
    <property type="evidence" value="ECO:0007669"/>
    <property type="project" value="UniProtKB-UniRule"/>
</dbReference>
<comment type="similarity">
    <text evidence="1 6">Belongs to the FHY3/FAR1 family.</text>
</comment>
<keyword evidence="2 6" id="KW-0479">Metal-binding</keyword>
<accession>A0ABD2XT41</accession>
<dbReference type="InterPro" id="IPR006564">
    <property type="entry name" value="Znf_PMZ"/>
</dbReference>
<dbReference type="InterPro" id="IPR004330">
    <property type="entry name" value="FAR1_DNA_bnd_dom"/>
</dbReference>
<dbReference type="InterPro" id="IPR018289">
    <property type="entry name" value="MULE_transposase_dom"/>
</dbReference>
<keyword evidence="6" id="KW-0539">Nucleus</keyword>
<feature type="domain" description="SWIM-type" evidence="7">
    <location>
        <begin position="560"/>
        <end position="596"/>
    </location>
</feature>
<evidence type="ECO:0000256" key="6">
    <source>
        <dbReference type="RuleBase" id="RU367018"/>
    </source>
</evidence>
<dbReference type="PANTHER" id="PTHR31669">
    <property type="entry name" value="PROTEIN FAR1-RELATED SEQUENCE 10-RELATED"/>
    <property type="match status" value="1"/>
</dbReference>
<dbReference type="Pfam" id="PF10551">
    <property type="entry name" value="MULE"/>
    <property type="match status" value="1"/>
</dbReference>
<evidence type="ECO:0000313" key="9">
    <source>
        <dbReference type="Proteomes" id="UP001630127"/>
    </source>
</evidence>
<evidence type="ECO:0000256" key="2">
    <source>
        <dbReference type="ARBA" id="ARBA00022723"/>
    </source>
</evidence>
<proteinExistence type="inferred from homology"/>
<evidence type="ECO:0000256" key="3">
    <source>
        <dbReference type="ARBA" id="ARBA00022771"/>
    </source>
</evidence>
<dbReference type="EMBL" id="JBJUIK010000017">
    <property type="protein sequence ID" value="KAL3498434.1"/>
    <property type="molecule type" value="Genomic_DNA"/>
</dbReference>
<evidence type="ECO:0000313" key="8">
    <source>
        <dbReference type="EMBL" id="KAL3498434.1"/>
    </source>
</evidence>
<dbReference type="GO" id="GO:0005634">
    <property type="term" value="C:nucleus"/>
    <property type="evidence" value="ECO:0007669"/>
    <property type="project" value="UniProtKB-SubCell"/>
</dbReference>
<reference evidence="8 9" key="1">
    <citation type="submission" date="2024-11" db="EMBL/GenBank/DDBJ databases">
        <title>A near-complete genome assembly of Cinchona calisaya.</title>
        <authorList>
            <person name="Lian D.C."/>
            <person name="Zhao X.W."/>
            <person name="Wei L."/>
        </authorList>
    </citation>
    <scope>NUCLEOTIDE SEQUENCE [LARGE SCALE GENOMIC DNA]</scope>
    <source>
        <tissue evidence="8">Nenye</tissue>
    </source>
</reference>
<dbReference type="PROSITE" id="PS50966">
    <property type="entry name" value="ZF_SWIM"/>
    <property type="match status" value="1"/>
</dbReference>
<dbReference type="InterPro" id="IPR031052">
    <property type="entry name" value="FHY3/FAR1"/>
</dbReference>
<keyword evidence="9" id="KW-1185">Reference proteome</keyword>
<dbReference type="Proteomes" id="UP001630127">
    <property type="component" value="Unassembled WGS sequence"/>
</dbReference>
<comment type="subcellular location">
    <subcellularLocation>
        <location evidence="6">Nucleus</location>
    </subcellularLocation>
</comment>
<name>A0ABD2XT41_9GENT</name>
<dbReference type="AlphaFoldDB" id="A0ABD2XT41"/>
<sequence length="828" mass="96292">MEQDTSSNGLQLRRRLEFENDNAFDMEQDDSIFVGIEDYEENDTSVTTHLPIDLVPSLGMEFDTEESAYKFYNAYANKMGFGTRTSAGHKDKKSNRILDRIFCCSREGKRGIDKRNANVKSHHPETRCNCTAKMKISCRQTKKYHVVQFIPEHNHEFSTPSKTHMFRSHRGISRAQGAQIDINGSCGIPPKQSLELMSRESGGRENLGFIRDDLKNYLRTKRSRVMMQGDTGGLLEYLQRMQLDDPNFFYAIQVDEDDLITNIFWADAKMRTDFAHFGDVVCFDTTYRKHRDGRPIALFVGVNHHKQTTIFGAALLYDETVKTFEWLFDTFSWAMMEKTPRTILTDQDGRMAAALASQWPATYHRLCIWHIYQNAAIHLNDVFANFKEFADEFSECIYGHEDADDFTNAWNQMLKKYHLEDNKWLQKMFDIKEKWALVYGRETFCADMTTTQRSETMNSVLKRYVSYKNDLLEFFNHFQRLLDDRRYEESKADFQDSQSTPVIMFPLEILKHAAKVYTYEVFEQFKDQLCKGIDCKFEIMEEVGPKIMYRITPFGKKCHHLVTYDSSKDSISCSCKKFEFAGILCSHSLKILTTLNVVRIPVAYILKRWTRKAKKGNLEVHKEIKVGEDPKARMNSRYKELSYLYMQLVTKASETEVTYEIAKANLSKMSDQIDACSEGKKIEEPAYLLSQNVETNPRGADISKIRGVKVKERVTYKTSQRPKNALERATKRRKCKLSTNPSMRNEESNVDLPCQIPQALQNSRNKALFPSEDVSIAQNIGNMTNLLQVEEMEKMEEEVEAPFQRVRGFSFHLLRLVFIYFWALSVLR</sequence>
<evidence type="ECO:0000259" key="7">
    <source>
        <dbReference type="PROSITE" id="PS50966"/>
    </source>
</evidence>
<evidence type="ECO:0000256" key="5">
    <source>
        <dbReference type="PROSITE-ProRule" id="PRU00325"/>
    </source>
</evidence>
<comment type="caution">
    <text evidence="8">The sequence shown here is derived from an EMBL/GenBank/DDBJ whole genome shotgun (WGS) entry which is preliminary data.</text>
</comment>
<organism evidence="8 9">
    <name type="scientific">Cinchona calisaya</name>
    <dbReference type="NCBI Taxonomy" id="153742"/>
    <lineage>
        <taxon>Eukaryota</taxon>
        <taxon>Viridiplantae</taxon>
        <taxon>Streptophyta</taxon>
        <taxon>Embryophyta</taxon>
        <taxon>Tracheophyta</taxon>
        <taxon>Spermatophyta</taxon>
        <taxon>Magnoliopsida</taxon>
        <taxon>eudicotyledons</taxon>
        <taxon>Gunneridae</taxon>
        <taxon>Pentapetalae</taxon>
        <taxon>asterids</taxon>
        <taxon>lamiids</taxon>
        <taxon>Gentianales</taxon>
        <taxon>Rubiaceae</taxon>
        <taxon>Cinchonoideae</taxon>
        <taxon>Cinchoneae</taxon>
        <taxon>Cinchona</taxon>
    </lineage>
</organism>